<evidence type="ECO:0000313" key="6">
    <source>
        <dbReference type="EMBL" id="HET97666.1"/>
    </source>
</evidence>
<evidence type="ECO:0000256" key="3">
    <source>
        <dbReference type="ARBA" id="ARBA00023125"/>
    </source>
</evidence>
<proteinExistence type="inferred from homology"/>
<dbReference type="InterPro" id="IPR036390">
    <property type="entry name" value="WH_DNA-bd_sf"/>
</dbReference>
<evidence type="ECO:0000256" key="4">
    <source>
        <dbReference type="ARBA" id="ARBA00023163"/>
    </source>
</evidence>
<dbReference type="InterPro" id="IPR036388">
    <property type="entry name" value="WH-like_DNA-bd_sf"/>
</dbReference>
<dbReference type="SUPFAM" id="SSF53850">
    <property type="entry name" value="Periplasmic binding protein-like II"/>
    <property type="match status" value="1"/>
</dbReference>
<protein>
    <submittedName>
        <fullName evidence="6">LysR family transcriptional regulator</fullName>
    </submittedName>
</protein>
<dbReference type="Pfam" id="PF00126">
    <property type="entry name" value="HTH_1"/>
    <property type="match status" value="1"/>
</dbReference>
<reference evidence="6" key="1">
    <citation type="journal article" date="2020" name="mSystems">
        <title>Genome- and Community-Level Interaction Insights into Carbon Utilization and Element Cycling Functions of Hydrothermarchaeota in Hydrothermal Sediment.</title>
        <authorList>
            <person name="Zhou Z."/>
            <person name="Liu Y."/>
            <person name="Xu W."/>
            <person name="Pan J."/>
            <person name="Luo Z.H."/>
            <person name="Li M."/>
        </authorList>
    </citation>
    <scope>NUCLEOTIDE SEQUENCE [LARGE SCALE GENOMIC DNA]</scope>
    <source>
        <strain evidence="6">SpSt-1224</strain>
    </source>
</reference>
<dbReference type="GO" id="GO:0003700">
    <property type="term" value="F:DNA-binding transcription factor activity"/>
    <property type="evidence" value="ECO:0007669"/>
    <property type="project" value="InterPro"/>
</dbReference>
<dbReference type="PRINTS" id="PR00039">
    <property type="entry name" value="HTHLYSR"/>
</dbReference>
<comment type="similarity">
    <text evidence="1">Belongs to the LysR transcriptional regulatory family.</text>
</comment>
<dbReference type="InterPro" id="IPR005119">
    <property type="entry name" value="LysR_subst-bd"/>
</dbReference>
<sequence length="326" mass="36205">MSITLRQLEIFMAVAETKQVTRASAKLRLTQSAVSMALSELQNQLNGPLFDRRGRNLLINDRGRYLLPIAKDILGQVNSVEALLSENDEKVAGALRIVASSTIGNYVLPYFIGAFKKLHPAASINMLVCNTRHAETMIMEGDADLGFVEGEITSPQVESHPWFKDELVVITGPSHPLAAKTVFKVPDDLDHCDWIMREQGSGTAQIFKKKLAGHLSRLRLSMELGHTEAIKKAVEAGAGVGCVSNLTICRELEEKWLVALRVQGVDMWRTLQIIHYKNKTATNLMREFVAFCSRIKDGEHGCACLTSPWTLQETLLKGVSKPRPRE</sequence>
<dbReference type="PROSITE" id="PS50931">
    <property type="entry name" value="HTH_LYSR"/>
    <property type="match status" value="1"/>
</dbReference>
<evidence type="ECO:0000259" key="5">
    <source>
        <dbReference type="PROSITE" id="PS50931"/>
    </source>
</evidence>
<keyword evidence="3" id="KW-0238">DNA-binding</keyword>
<comment type="caution">
    <text evidence="6">The sequence shown here is derived from an EMBL/GenBank/DDBJ whole genome shotgun (WGS) entry which is preliminary data.</text>
</comment>
<dbReference type="SUPFAM" id="SSF46785">
    <property type="entry name" value="Winged helix' DNA-binding domain"/>
    <property type="match status" value="1"/>
</dbReference>
<dbReference type="InterPro" id="IPR000847">
    <property type="entry name" value="LysR_HTH_N"/>
</dbReference>
<dbReference type="GO" id="GO:0000976">
    <property type="term" value="F:transcription cis-regulatory region binding"/>
    <property type="evidence" value="ECO:0007669"/>
    <property type="project" value="TreeGrafter"/>
</dbReference>
<evidence type="ECO:0000256" key="2">
    <source>
        <dbReference type="ARBA" id="ARBA00023015"/>
    </source>
</evidence>
<dbReference type="Pfam" id="PF03466">
    <property type="entry name" value="LysR_substrate"/>
    <property type="match status" value="1"/>
</dbReference>
<organism evidence="6">
    <name type="scientific">Desulfurivibrio alkaliphilus</name>
    <dbReference type="NCBI Taxonomy" id="427923"/>
    <lineage>
        <taxon>Bacteria</taxon>
        <taxon>Pseudomonadati</taxon>
        <taxon>Thermodesulfobacteriota</taxon>
        <taxon>Desulfobulbia</taxon>
        <taxon>Desulfobulbales</taxon>
        <taxon>Desulfobulbaceae</taxon>
        <taxon>Desulfurivibrio</taxon>
    </lineage>
</organism>
<dbReference type="CDD" id="cd08420">
    <property type="entry name" value="PBP2_CysL_like"/>
    <property type="match status" value="1"/>
</dbReference>
<gene>
    <name evidence="6" type="ORF">ENN98_03025</name>
</gene>
<accession>A0A7C2TG13</accession>
<keyword evidence="2" id="KW-0805">Transcription regulation</keyword>
<dbReference type="EMBL" id="DSDS01000067">
    <property type="protein sequence ID" value="HET97666.1"/>
    <property type="molecule type" value="Genomic_DNA"/>
</dbReference>
<dbReference type="Gene3D" id="3.40.190.290">
    <property type="match status" value="1"/>
</dbReference>
<keyword evidence="4" id="KW-0804">Transcription</keyword>
<name>A0A7C2TG13_9BACT</name>
<dbReference type="Gene3D" id="1.10.10.10">
    <property type="entry name" value="Winged helix-like DNA-binding domain superfamily/Winged helix DNA-binding domain"/>
    <property type="match status" value="1"/>
</dbReference>
<dbReference type="Proteomes" id="UP000885986">
    <property type="component" value="Unassembled WGS sequence"/>
</dbReference>
<feature type="domain" description="HTH lysR-type" evidence="5">
    <location>
        <begin position="3"/>
        <end position="60"/>
    </location>
</feature>
<dbReference type="PANTHER" id="PTHR30126">
    <property type="entry name" value="HTH-TYPE TRANSCRIPTIONAL REGULATOR"/>
    <property type="match status" value="1"/>
</dbReference>
<dbReference type="PANTHER" id="PTHR30126:SF91">
    <property type="entry name" value="LYSR FAMILY TRANSCRIPTIONAL REGULATOR"/>
    <property type="match status" value="1"/>
</dbReference>
<dbReference type="AlphaFoldDB" id="A0A7C2TG13"/>
<evidence type="ECO:0000256" key="1">
    <source>
        <dbReference type="ARBA" id="ARBA00009437"/>
    </source>
</evidence>